<feature type="region of interest" description="Disordered" evidence="1">
    <location>
        <begin position="688"/>
        <end position="775"/>
    </location>
</feature>
<dbReference type="InterPro" id="IPR050704">
    <property type="entry name" value="Peptidase_C85-like"/>
</dbReference>
<dbReference type="HOGENOM" id="CLU_280192_0_0_1"/>
<gene>
    <name evidence="3" type="ORF">PaG_04819</name>
</gene>
<dbReference type="Pfam" id="PF02338">
    <property type="entry name" value="OTU"/>
    <property type="match status" value="1"/>
</dbReference>
<accession>W3VHA2</accession>
<evidence type="ECO:0000313" key="4">
    <source>
        <dbReference type="Proteomes" id="UP000019462"/>
    </source>
</evidence>
<comment type="caution">
    <text evidence="3">The sequence shown here is derived from an EMBL/GenBank/DDBJ whole genome shotgun (WGS) entry which is preliminary data.</text>
</comment>
<evidence type="ECO:0000313" key="3">
    <source>
        <dbReference type="EMBL" id="ETS60900.1"/>
    </source>
</evidence>
<feature type="compositionally biased region" description="Low complexity" evidence="1">
    <location>
        <begin position="401"/>
        <end position="411"/>
    </location>
</feature>
<dbReference type="PANTHER" id="PTHR12419">
    <property type="entry name" value="OTU DOMAIN CONTAINING PROTEIN"/>
    <property type="match status" value="1"/>
</dbReference>
<dbReference type="Proteomes" id="UP000019462">
    <property type="component" value="Unassembled WGS sequence"/>
</dbReference>
<feature type="region of interest" description="Disordered" evidence="1">
    <location>
        <begin position="392"/>
        <end position="411"/>
    </location>
</feature>
<feature type="domain" description="OTU" evidence="2">
    <location>
        <begin position="572"/>
        <end position="797"/>
    </location>
</feature>
<dbReference type="EMBL" id="AWNI01000022">
    <property type="protein sequence ID" value="ETS60900.1"/>
    <property type="molecule type" value="Genomic_DNA"/>
</dbReference>
<feature type="compositionally biased region" description="Basic and acidic residues" evidence="1">
    <location>
        <begin position="1070"/>
        <end position="1091"/>
    </location>
</feature>
<feature type="compositionally biased region" description="Basic and acidic residues" evidence="1">
    <location>
        <begin position="712"/>
        <end position="726"/>
    </location>
</feature>
<dbReference type="InterPro" id="IPR003323">
    <property type="entry name" value="OTU_dom"/>
</dbReference>
<feature type="region of interest" description="Disordered" evidence="1">
    <location>
        <begin position="887"/>
        <end position="1122"/>
    </location>
</feature>
<feature type="compositionally biased region" description="Low complexity" evidence="1">
    <location>
        <begin position="937"/>
        <end position="957"/>
    </location>
</feature>
<dbReference type="SUPFAM" id="SSF54001">
    <property type="entry name" value="Cysteine proteinases"/>
    <property type="match status" value="1"/>
</dbReference>
<dbReference type="CDD" id="cd22756">
    <property type="entry name" value="OTU_OTUD3-like"/>
    <property type="match status" value="1"/>
</dbReference>
<name>W3VHA2_MOEAP</name>
<dbReference type="OrthoDB" id="415023at2759"/>
<dbReference type="FunFam" id="3.90.70.80:FF:000026">
    <property type="entry name" value="Ovarian tumor-like cysteine protease"/>
    <property type="match status" value="1"/>
</dbReference>
<proteinExistence type="predicted"/>
<evidence type="ECO:0000259" key="2">
    <source>
        <dbReference type="PROSITE" id="PS50802"/>
    </source>
</evidence>
<feature type="compositionally biased region" description="Low complexity" evidence="1">
    <location>
        <begin position="1017"/>
        <end position="1029"/>
    </location>
</feature>
<dbReference type="InterPro" id="IPR038765">
    <property type="entry name" value="Papain-like_cys_pep_sf"/>
</dbReference>
<feature type="region of interest" description="Disordered" evidence="1">
    <location>
        <begin position="491"/>
        <end position="559"/>
    </location>
</feature>
<dbReference type="GO" id="GO:0004843">
    <property type="term" value="F:cysteine-type deubiquitinase activity"/>
    <property type="evidence" value="ECO:0007669"/>
    <property type="project" value="TreeGrafter"/>
</dbReference>
<dbReference type="GO" id="GO:0016579">
    <property type="term" value="P:protein deubiquitination"/>
    <property type="evidence" value="ECO:0007669"/>
    <property type="project" value="TreeGrafter"/>
</dbReference>
<sequence length="1122" mass="121197">MRASLALPSTIAFASSHASPMPSLTESLTWAAALDRFLRGSQSVVPVPGGDDIEWQQFSGKNLSCRVVFSQPSTDASTKAGSREAGISSATSWKLSSDRQLRITVQCGSTKTSDDQSEARSVAPSTCVERVEPEDVDLVSVNRTYYHTDHRLGAVETAHRGLVIGIRYLDQLDASKLHFSREEDKSFFLGLIEPESTMRAPLTASAKLAAPASSATPTQASTSGQIDESQSQSGSLLQRLVEMKAVPVAPKIDDGQEINAGGPSNILHVGTAVDLAPHDVQYGWQSQESPQAWRCLSCGSSDMTTPGTQTAHTEQTLVDTDCTVDDAAYEGWPCPSAVDCIVADVRRLCLPNPALADLVDRCIEDVLSGCSLDQSQGEVKTQADPPIRTLAIPRRRRRDAPAPLSSSPALHPLEQAATLGKSSNPTPVHLASCGDQHRHIYAPRLAPQPQCRVRIVIQYHHRLASVSITAFNLRLPLQLDLAKLASSPSALSSIHPCTQHPNLGATPPISPSSMRTPQRAAAAGPSRRSNRAAATLKNERITRSSRAKNSYALDDPEQVERDLNSQLKRMGLYAANTTGDGNCLFRALSDQLYGYPGRHAELRQETCDHLAERPDKFAGFVDDKPFEEYVRLMRENGTYGGHLELHAFAQMKQKQIKIVQPGLVYVVEGVDDSPEALRAREAKEQERLRVQNSIEAGTDAGPLTERQRRRQKREETKREKVSRVDGADPSASTPSPNAAQTGTTTEAEDATSSQATASTSTSSQDASTSTLQQPPEAYGPLYIAYHNWEHYSSIRNLDGPHSGLPRIKEQIAAAAAASDADSRSTVKDDAEPTTEEKMVLQSISGDHDLQEVRRLLRENLNDWAHVVELLVEKDTIIDEEEVGAELQAVSSPGEASANAAERSTLAAPTPLPDHMRRWRATSPSSVDTSATHSSGEGDSPSTTATTDDGGDTTACASPEASSGSRGSTPGVERLSSKRAASSDAMTMSMIRSPKRRSQSRSPDFNALPDSQPDEEGNGSAAEATATTTTAEDEAQEGETVYEIIKRGRGRPRKDGLPNKSSIAVKRRVPTAREKRDAAQARKRERQLEKVGRARARLTGDETASSSPRPSPAEVCGFRELKI</sequence>
<evidence type="ECO:0000256" key="1">
    <source>
        <dbReference type="SAM" id="MobiDB-lite"/>
    </source>
</evidence>
<feature type="region of interest" description="Disordered" evidence="1">
    <location>
        <begin position="209"/>
        <end position="234"/>
    </location>
</feature>
<reference evidence="3 4" key="1">
    <citation type="journal article" date="2014" name="Genome Announc.">
        <title>Genome sequence of the basidiomycetous fungus Pseudozyma aphidis DSM70725, an efficient producer of biosurfactant mannosylerythritol lipids.</title>
        <authorList>
            <person name="Lorenz S."/>
            <person name="Guenther M."/>
            <person name="Grumaz C."/>
            <person name="Rupp S."/>
            <person name="Zibek S."/>
            <person name="Sohn K."/>
        </authorList>
    </citation>
    <scope>NUCLEOTIDE SEQUENCE [LARGE SCALE GENOMIC DNA]</scope>
    <source>
        <strain evidence="4">ATCC 32657 / CBS 517.83 / DSM 70725 / JCM 10318 / NBRC 10182 / NRRL Y-7954 / St-0401</strain>
    </source>
</reference>
<dbReference type="PROSITE" id="PS50802">
    <property type="entry name" value="OTU"/>
    <property type="match status" value="1"/>
</dbReference>
<feature type="compositionally biased region" description="Low complexity" evidence="1">
    <location>
        <begin position="738"/>
        <end position="770"/>
    </location>
</feature>
<organism evidence="3 4">
    <name type="scientific">Moesziomyces aphidis</name>
    <name type="common">Pseudozyma aphidis</name>
    <dbReference type="NCBI Taxonomy" id="84754"/>
    <lineage>
        <taxon>Eukaryota</taxon>
        <taxon>Fungi</taxon>
        <taxon>Dikarya</taxon>
        <taxon>Basidiomycota</taxon>
        <taxon>Ustilaginomycotina</taxon>
        <taxon>Ustilaginomycetes</taxon>
        <taxon>Ustilaginales</taxon>
        <taxon>Ustilaginaceae</taxon>
        <taxon>Moesziomyces</taxon>
    </lineage>
</organism>
<dbReference type="PANTHER" id="PTHR12419:SF7">
    <property type="entry name" value="OTU DOMAIN-CONTAINING PROTEIN 3"/>
    <property type="match status" value="1"/>
</dbReference>
<protein>
    <recommendedName>
        <fullName evidence="2">OTU domain-containing protein</fullName>
    </recommendedName>
</protein>
<feature type="compositionally biased region" description="Polar residues" evidence="1">
    <location>
        <begin position="921"/>
        <end position="936"/>
    </location>
</feature>
<dbReference type="Gene3D" id="3.90.70.80">
    <property type="match status" value="1"/>
</dbReference>
<keyword evidence="4" id="KW-1185">Reference proteome</keyword>
<dbReference type="AlphaFoldDB" id="W3VHA2"/>